<dbReference type="InterPro" id="IPR036291">
    <property type="entry name" value="NAD(P)-bd_dom_sf"/>
</dbReference>
<dbReference type="Gene3D" id="3.30.360.10">
    <property type="entry name" value="Dihydrodipicolinate Reductase, domain 2"/>
    <property type="match status" value="1"/>
</dbReference>
<reference evidence="17" key="1">
    <citation type="submission" date="2016-10" db="EMBL/GenBank/DDBJ databases">
        <authorList>
            <person name="Varghese N."/>
            <person name="Submissions S."/>
        </authorList>
    </citation>
    <scope>NUCLEOTIDE SEQUENCE [LARGE SCALE GENOMIC DNA]</scope>
    <source>
        <strain evidence="17">DSM 13327</strain>
    </source>
</reference>
<evidence type="ECO:0000256" key="9">
    <source>
        <dbReference type="ARBA" id="ARBA00037922"/>
    </source>
</evidence>
<evidence type="ECO:0000256" key="3">
    <source>
        <dbReference type="ARBA" id="ARBA00022605"/>
    </source>
</evidence>
<dbReference type="Proteomes" id="UP000199520">
    <property type="component" value="Unassembled WGS sequence"/>
</dbReference>
<proteinExistence type="inferred from homology"/>
<dbReference type="Pfam" id="PF01113">
    <property type="entry name" value="DapB_N"/>
    <property type="match status" value="1"/>
</dbReference>
<evidence type="ECO:0000313" key="17">
    <source>
        <dbReference type="Proteomes" id="UP000199520"/>
    </source>
</evidence>
<feature type="domain" description="Dihydrodipicolinate reductase N-terminal" evidence="14">
    <location>
        <begin position="1"/>
        <end position="126"/>
    </location>
</feature>
<keyword evidence="7" id="KW-0520">NAD</keyword>
<evidence type="ECO:0000256" key="7">
    <source>
        <dbReference type="ARBA" id="ARBA00023027"/>
    </source>
</evidence>
<dbReference type="NCBIfam" id="TIGR00036">
    <property type="entry name" value="dapB"/>
    <property type="match status" value="1"/>
</dbReference>
<evidence type="ECO:0000256" key="1">
    <source>
        <dbReference type="ARBA" id="ARBA00006642"/>
    </source>
</evidence>
<dbReference type="EMBL" id="FOTS01000004">
    <property type="protein sequence ID" value="SFL43176.1"/>
    <property type="molecule type" value="Genomic_DNA"/>
</dbReference>
<dbReference type="InterPro" id="IPR023940">
    <property type="entry name" value="DHDPR_bac"/>
</dbReference>
<evidence type="ECO:0000313" key="16">
    <source>
        <dbReference type="EMBL" id="SFL43176.1"/>
    </source>
</evidence>
<dbReference type="PANTHER" id="PTHR20836">
    <property type="entry name" value="DIHYDRODIPICOLINATE REDUCTASE"/>
    <property type="match status" value="1"/>
</dbReference>
<dbReference type="Gene3D" id="3.40.50.720">
    <property type="entry name" value="NAD(P)-binding Rossmann-like Domain"/>
    <property type="match status" value="1"/>
</dbReference>
<keyword evidence="4" id="KW-0521">NADP</keyword>
<comment type="catalytic activity">
    <reaction evidence="12">
        <text>(S)-2,3,4,5-tetrahydrodipicolinate + NAD(+) + H2O = (2S,4S)-4-hydroxy-2,3,4,5-tetrahydrodipicolinate + NADH + H(+)</text>
        <dbReference type="Rhea" id="RHEA:35323"/>
        <dbReference type="ChEBI" id="CHEBI:15377"/>
        <dbReference type="ChEBI" id="CHEBI:15378"/>
        <dbReference type="ChEBI" id="CHEBI:16845"/>
        <dbReference type="ChEBI" id="CHEBI:57540"/>
        <dbReference type="ChEBI" id="CHEBI:57945"/>
        <dbReference type="ChEBI" id="CHEBI:67139"/>
        <dbReference type="EC" id="1.17.1.8"/>
    </reaction>
</comment>
<dbReference type="InterPro" id="IPR000846">
    <property type="entry name" value="DapB_N"/>
</dbReference>
<dbReference type="RefSeq" id="WP_090932861.1">
    <property type="nucleotide sequence ID" value="NZ_FOTS01000004.1"/>
</dbReference>
<dbReference type="InterPro" id="IPR022663">
    <property type="entry name" value="DapB_C"/>
</dbReference>
<dbReference type="EC" id="1.17.1.8" evidence="10 13"/>
<comment type="pathway">
    <text evidence="9">Amino-acid biosynthesis; L-lysine biosynthesis via DAP pathway; (S)-tetrahydrodipicolinate from L-aspartate: step 4/4.</text>
</comment>
<evidence type="ECO:0000256" key="2">
    <source>
        <dbReference type="ARBA" id="ARBA00022490"/>
    </source>
</evidence>
<dbReference type="PANTHER" id="PTHR20836:SF0">
    <property type="entry name" value="4-HYDROXY-TETRAHYDRODIPICOLINATE REDUCTASE 1, CHLOROPLASTIC-RELATED"/>
    <property type="match status" value="1"/>
</dbReference>
<gene>
    <name evidence="16" type="ORF">SAMN04490355_100491</name>
</gene>
<dbReference type="STRING" id="1123291.SAMN04490355_100491"/>
<evidence type="ECO:0000256" key="4">
    <source>
        <dbReference type="ARBA" id="ARBA00022857"/>
    </source>
</evidence>
<keyword evidence="2" id="KW-0963">Cytoplasm</keyword>
<dbReference type="Pfam" id="PF05173">
    <property type="entry name" value="DapB_C"/>
    <property type="match status" value="1"/>
</dbReference>
<keyword evidence="6" id="KW-0560">Oxidoreductase</keyword>
<dbReference type="PROSITE" id="PS01298">
    <property type="entry name" value="DAPB"/>
    <property type="match status" value="1"/>
</dbReference>
<protein>
    <recommendedName>
        <fullName evidence="10 13">4-hydroxy-tetrahydrodipicolinate reductase</fullName>
        <ecNumber evidence="10 13">1.17.1.8</ecNumber>
    </recommendedName>
</protein>
<dbReference type="AlphaFoldDB" id="A0A1I4HP56"/>
<evidence type="ECO:0000256" key="12">
    <source>
        <dbReference type="ARBA" id="ARBA00049396"/>
    </source>
</evidence>
<keyword evidence="3" id="KW-0028">Amino-acid biosynthesis</keyword>
<dbReference type="OrthoDB" id="9790352at2"/>
<dbReference type="GO" id="GO:0019877">
    <property type="term" value="P:diaminopimelate biosynthetic process"/>
    <property type="evidence" value="ECO:0007669"/>
    <property type="project" value="UniProtKB-KW"/>
</dbReference>
<evidence type="ECO:0000259" key="14">
    <source>
        <dbReference type="Pfam" id="PF01113"/>
    </source>
</evidence>
<evidence type="ECO:0000256" key="11">
    <source>
        <dbReference type="ARBA" id="ARBA00049080"/>
    </source>
</evidence>
<accession>A0A1I4HP56</accession>
<evidence type="ECO:0000256" key="10">
    <source>
        <dbReference type="ARBA" id="ARBA00038983"/>
    </source>
</evidence>
<evidence type="ECO:0000256" key="8">
    <source>
        <dbReference type="ARBA" id="ARBA00023154"/>
    </source>
</evidence>
<name>A0A1I4HP56_9FIRM</name>
<dbReference type="SUPFAM" id="SSF51735">
    <property type="entry name" value="NAD(P)-binding Rossmann-fold domains"/>
    <property type="match status" value="1"/>
</dbReference>
<dbReference type="PIRSF" id="PIRSF000161">
    <property type="entry name" value="DHPR"/>
    <property type="match status" value="1"/>
</dbReference>
<sequence length="272" mass="30474">MKIALVGLGRTGKVVAEYLLSQNVLSMVLCRPNSTNANKDLGEILGRNDTGIMIETSDHLERKLFQYKPDILIDFSRASFLTDNIHILEKCGVSVITAVTDYDFAESEKIKNVAQKGNIGVVMAPNITYGVNVLMLMTEIAAELMNSYDFEIYEEHHKLKKDSPSGTAKKIALKIQEGLDRNDEIPTHAVRAGGIIGKHKVLICGEYDSIEISHQSYSKKAFAQGAYKVSQFLMGKTGFYEMSDVFEQEREQKRQLMALRKMMEDINVLNLA</sequence>
<keyword evidence="5" id="KW-0220">Diaminopimelate biosynthesis</keyword>
<feature type="domain" description="Dihydrodipicolinate reductase C-terminal" evidence="15">
    <location>
        <begin position="130"/>
        <end position="245"/>
    </location>
</feature>
<evidence type="ECO:0000256" key="5">
    <source>
        <dbReference type="ARBA" id="ARBA00022915"/>
    </source>
</evidence>
<dbReference type="GO" id="GO:0009089">
    <property type="term" value="P:lysine biosynthetic process via diaminopimelate"/>
    <property type="evidence" value="ECO:0007669"/>
    <property type="project" value="UniProtKB-UniRule"/>
</dbReference>
<evidence type="ECO:0000256" key="6">
    <source>
        <dbReference type="ARBA" id="ARBA00023002"/>
    </source>
</evidence>
<evidence type="ECO:0000256" key="13">
    <source>
        <dbReference type="NCBIfam" id="TIGR00036"/>
    </source>
</evidence>
<keyword evidence="8" id="KW-0457">Lysine biosynthesis</keyword>
<organism evidence="16 17">
    <name type="scientific">Pelosinus propionicus DSM 13327</name>
    <dbReference type="NCBI Taxonomy" id="1123291"/>
    <lineage>
        <taxon>Bacteria</taxon>
        <taxon>Bacillati</taxon>
        <taxon>Bacillota</taxon>
        <taxon>Negativicutes</taxon>
        <taxon>Selenomonadales</taxon>
        <taxon>Sporomusaceae</taxon>
        <taxon>Pelosinus</taxon>
    </lineage>
</organism>
<dbReference type="InterPro" id="IPR022664">
    <property type="entry name" value="DapB_N_CS"/>
</dbReference>
<comment type="catalytic activity">
    <reaction evidence="11">
        <text>(S)-2,3,4,5-tetrahydrodipicolinate + NADP(+) + H2O = (2S,4S)-4-hydroxy-2,3,4,5-tetrahydrodipicolinate + NADPH + H(+)</text>
        <dbReference type="Rhea" id="RHEA:35331"/>
        <dbReference type="ChEBI" id="CHEBI:15377"/>
        <dbReference type="ChEBI" id="CHEBI:15378"/>
        <dbReference type="ChEBI" id="CHEBI:16845"/>
        <dbReference type="ChEBI" id="CHEBI:57783"/>
        <dbReference type="ChEBI" id="CHEBI:58349"/>
        <dbReference type="ChEBI" id="CHEBI:67139"/>
        <dbReference type="EC" id="1.17.1.8"/>
    </reaction>
</comment>
<evidence type="ECO:0000259" key="15">
    <source>
        <dbReference type="Pfam" id="PF05173"/>
    </source>
</evidence>
<dbReference type="GO" id="GO:0008839">
    <property type="term" value="F:4-hydroxy-tetrahydrodipicolinate reductase"/>
    <property type="evidence" value="ECO:0007669"/>
    <property type="project" value="UniProtKB-UniRule"/>
</dbReference>
<dbReference type="CDD" id="cd02274">
    <property type="entry name" value="DHDPR_N"/>
    <property type="match status" value="1"/>
</dbReference>
<dbReference type="SUPFAM" id="SSF55347">
    <property type="entry name" value="Glyceraldehyde-3-phosphate dehydrogenase-like, C-terminal domain"/>
    <property type="match status" value="1"/>
</dbReference>
<keyword evidence="17" id="KW-1185">Reference proteome</keyword>
<comment type="similarity">
    <text evidence="1">Belongs to the DapB family.</text>
</comment>